<keyword evidence="8" id="KW-0966">Cell projection</keyword>
<gene>
    <name evidence="8" type="ORF">H131_05503</name>
</gene>
<dbReference type="GO" id="GO:0071973">
    <property type="term" value="P:bacterial-type flagellum-dependent cell motility"/>
    <property type="evidence" value="ECO:0007669"/>
    <property type="project" value="TreeGrafter"/>
</dbReference>
<comment type="function">
    <text evidence="5">Required for morphogenesis and for the elongation of the flagellar filament by facilitating polymerization of the flagellin monomers at the tip of growing filament. Forms a capping structure, which prevents flagellin subunits (transported through the central channel of the flagellum) from leaking out without polymerization at the distal end.</text>
</comment>
<dbReference type="InterPro" id="IPR010810">
    <property type="entry name" value="Flagellin_hook_IN_motif"/>
</dbReference>
<accession>R7ZH46</accession>
<dbReference type="HOGENOM" id="CLU_015182_0_0_9"/>
<proteinExistence type="inferred from homology"/>
<dbReference type="GO" id="GO:0007155">
    <property type="term" value="P:cell adhesion"/>
    <property type="evidence" value="ECO:0007669"/>
    <property type="project" value="InterPro"/>
</dbReference>
<dbReference type="RefSeq" id="WP_010858062.1">
    <property type="nucleotide sequence ID" value="NZ_KB933398.1"/>
</dbReference>
<dbReference type="AlphaFoldDB" id="R7ZH46"/>
<comment type="subcellular location">
    <subcellularLocation>
        <location evidence="5">Secreted</location>
    </subcellularLocation>
    <subcellularLocation>
        <location evidence="5">Bacterial flagellum</location>
    </subcellularLocation>
</comment>
<keyword evidence="8" id="KW-0969">Cilium</keyword>
<evidence type="ECO:0000256" key="5">
    <source>
        <dbReference type="RuleBase" id="RU362066"/>
    </source>
</evidence>
<dbReference type="eggNOG" id="COG1345">
    <property type="taxonomic scope" value="Bacteria"/>
</dbReference>
<dbReference type="Pfam" id="PF07195">
    <property type="entry name" value="FliD_C"/>
    <property type="match status" value="1"/>
</dbReference>
<dbReference type="GO" id="GO:0005576">
    <property type="term" value="C:extracellular region"/>
    <property type="evidence" value="ECO:0007669"/>
    <property type="project" value="UniProtKB-SubCell"/>
</dbReference>
<keyword evidence="5" id="KW-0964">Secreted</keyword>
<comment type="similarity">
    <text evidence="1 5">Belongs to the FliD family.</text>
</comment>
<evidence type="ECO:0000313" key="8">
    <source>
        <dbReference type="EMBL" id="EON73420.1"/>
    </source>
</evidence>
<dbReference type="PATRIC" id="fig|1285586.5.peg.1111"/>
<name>R7ZH46_LYSSH</name>
<reference evidence="8 9" key="1">
    <citation type="submission" date="2013-04" db="EMBL/GenBank/DDBJ databases">
        <title>Draft genome of the heavy metal tolerant bacterium Lysinibacillus sphaericus strain OT4b.31.</title>
        <authorList>
            <person name="Pena-Montenegro T.D."/>
            <person name="Dussan J."/>
        </authorList>
    </citation>
    <scope>NUCLEOTIDE SEQUENCE [LARGE SCALE GENOMIC DNA]</scope>
    <source>
        <strain evidence="8 9">OT4b.31</strain>
    </source>
</reference>
<keyword evidence="8" id="KW-0282">Flagellum</keyword>
<comment type="caution">
    <text evidence="8">The sequence shown here is derived from an EMBL/GenBank/DDBJ whole genome shotgun (WGS) entry which is preliminary data.</text>
</comment>
<evidence type="ECO:0000259" key="7">
    <source>
        <dbReference type="Pfam" id="PF07195"/>
    </source>
</evidence>
<comment type="subunit">
    <text evidence="2 5">Homopentamer.</text>
</comment>
<dbReference type="Pfam" id="PF02465">
    <property type="entry name" value="FliD_N"/>
    <property type="match status" value="1"/>
</dbReference>
<dbReference type="GO" id="GO:0009424">
    <property type="term" value="C:bacterial-type flagellum hook"/>
    <property type="evidence" value="ECO:0007669"/>
    <property type="project" value="UniProtKB-UniRule"/>
</dbReference>
<dbReference type="Pfam" id="PF07196">
    <property type="entry name" value="Flagellin_IN"/>
    <property type="match status" value="1"/>
</dbReference>
<dbReference type="GO" id="GO:0009421">
    <property type="term" value="C:bacterial-type flagellum filament cap"/>
    <property type="evidence" value="ECO:0007669"/>
    <property type="project" value="InterPro"/>
</dbReference>
<dbReference type="InterPro" id="IPR040026">
    <property type="entry name" value="FliD"/>
</dbReference>
<sequence length="771" mass="82804">MVNRIGGLASGMDIDSIVAKLMSAERAPLYKMQQKKTIYEWQRDAYRGVNTKIKAFDQYLFDNFRLSSNFVKKSSTITGSNTDKVSITAGTNASGSLNIQGVNSLASAAKSGAKTAEQTTYRNATDTDVLANIGMSQGNFNITVDGTSHNIEINGSTKVSDLVDQLVNAGFDKASYDEKTGKFSLGSIGEKKVEVDDANSAAFLRDQLGFGTSYTSSVLKATDPNDNTLEVPARNSTKLSDLGFSGTGTIKFTVNGEEKTVDYDANDPSQTIGKLVTDLNAQGIAASFNEKTGKFSMNSKDGKPIQFDDGNRGDLAKLGIHQTMGGGSKGFNQVEIATHGGPSVTPTGSISLQHLGLLTDGKFKLSAVQADGKMKDTIVEYKATDTIDSLMKKINSSGAGVTAMFSNGKMSISANNTGTNKDGATADIQLSTVKTVDENNIETHDESGLELFKQLGFNTTGTVGPTGETKVDLSGLGSNAKYKVNDLIMESQSNTVNIEGYTINLTGTFNADLDAATDGVTVTSTNDTDAMMTKIKEFVTTYNALITDLNGSLKETKYKSYLPLTTEQKEGMSESEIKMWEEKAKSGLLRNDSLVREGISTMRANFVGSVGGLSDSMIDSLAEIGITTSKDYTDGGKLVIDESKLSAALKKDSDQVSNIFIQKGNANDTVTDPNTGQSKTVDTRGIVDRLRDSIKSFELKIQKKAGRATMTNDGQYNIGKSMVDLDTRIERLQTRLVRVEERYWKQFTAMEQAINKANSQSGYLSQFGGQG</sequence>
<dbReference type="OrthoDB" id="9776025at2"/>
<keyword evidence="3" id="KW-0175">Coiled coil</keyword>
<feature type="domain" description="Flagellar hook-associated protein 2 C-terminal" evidence="7">
    <location>
        <begin position="477"/>
        <end position="759"/>
    </location>
</feature>
<dbReference type="InterPro" id="IPR003481">
    <property type="entry name" value="FliD_N"/>
</dbReference>
<protein>
    <recommendedName>
        <fullName evidence="5">Flagellar hook-associated protein 2</fullName>
        <shortName evidence="5">HAP2</shortName>
    </recommendedName>
    <alternativeName>
        <fullName evidence="5">Flagellar cap protein</fullName>
    </alternativeName>
</protein>
<evidence type="ECO:0000313" key="9">
    <source>
        <dbReference type="Proteomes" id="UP000013911"/>
    </source>
</evidence>
<dbReference type="InterPro" id="IPR010809">
    <property type="entry name" value="FliD_C"/>
</dbReference>
<evidence type="ECO:0000256" key="2">
    <source>
        <dbReference type="ARBA" id="ARBA00011255"/>
    </source>
</evidence>
<organism evidence="8 9">
    <name type="scientific">Lysinibacillus sphaericus OT4b.31</name>
    <dbReference type="NCBI Taxonomy" id="1285586"/>
    <lineage>
        <taxon>Bacteria</taxon>
        <taxon>Bacillati</taxon>
        <taxon>Bacillota</taxon>
        <taxon>Bacilli</taxon>
        <taxon>Bacillales</taxon>
        <taxon>Bacillaceae</taxon>
        <taxon>Lysinibacillus</taxon>
    </lineage>
</organism>
<evidence type="ECO:0000256" key="3">
    <source>
        <dbReference type="ARBA" id="ARBA00023054"/>
    </source>
</evidence>
<dbReference type="PANTHER" id="PTHR30288:SF0">
    <property type="entry name" value="FLAGELLAR HOOK-ASSOCIATED PROTEIN 2"/>
    <property type="match status" value="1"/>
</dbReference>
<dbReference type="EMBL" id="AQPX01000010">
    <property type="protein sequence ID" value="EON73420.1"/>
    <property type="molecule type" value="Genomic_DNA"/>
</dbReference>
<dbReference type="PANTHER" id="PTHR30288">
    <property type="entry name" value="FLAGELLAR CAP/ASSEMBLY PROTEIN FLID"/>
    <property type="match status" value="1"/>
</dbReference>
<evidence type="ECO:0000256" key="4">
    <source>
        <dbReference type="ARBA" id="ARBA00023143"/>
    </source>
</evidence>
<evidence type="ECO:0000259" key="6">
    <source>
        <dbReference type="Pfam" id="PF02465"/>
    </source>
</evidence>
<evidence type="ECO:0000256" key="1">
    <source>
        <dbReference type="ARBA" id="ARBA00009764"/>
    </source>
</evidence>
<feature type="domain" description="Flagellar hook-associated protein 2 N-terminal" evidence="6">
    <location>
        <begin position="10"/>
        <end position="108"/>
    </location>
</feature>
<keyword evidence="4 5" id="KW-0975">Bacterial flagellum</keyword>
<dbReference type="Proteomes" id="UP000013911">
    <property type="component" value="Unassembled WGS sequence"/>
</dbReference>